<evidence type="ECO:0000256" key="2">
    <source>
        <dbReference type="ARBA" id="ARBA00022490"/>
    </source>
</evidence>
<protein>
    <recommendedName>
        <fullName evidence="6">Probable transcriptional regulatory protein ACFQ2O_18140</fullName>
    </recommendedName>
</protein>
<feature type="domain" description="TACO1/YebC-like second and third" evidence="7">
    <location>
        <begin position="82"/>
        <end position="241"/>
    </location>
</feature>
<feature type="domain" description="TACO1/YebC-like N-terminal" evidence="8">
    <location>
        <begin position="5"/>
        <end position="76"/>
    </location>
</feature>
<evidence type="ECO:0000256" key="3">
    <source>
        <dbReference type="ARBA" id="ARBA00023015"/>
    </source>
</evidence>
<dbReference type="PANTHER" id="PTHR12532">
    <property type="entry name" value="TRANSLATIONAL ACTIVATOR OF CYTOCHROME C OXIDASE 1"/>
    <property type="match status" value="1"/>
</dbReference>
<dbReference type="InterPro" id="IPR017856">
    <property type="entry name" value="Integrase-like_N"/>
</dbReference>
<proteinExistence type="inferred from homology"/>
<evidence type="ECO:0000256" key="5">
    <source>
        <dbReference type="ARBA" id="ARBA00023163"/>
    </source>
</evidence>
<keyword evidence="3 6" id="KW-0805">Transcription regulation</keyword>
<dbReference type="Gene3D" id="3.30.70.980">
    <property type="match status" value="2"/>
</dbReference>
<dbReference type="NCBIfam" id="NF001030">
    <property type="entry name" value="PRK00110.1"/>
    <property type="match status" value="1"/>
</dbReference>
<dbReference type="InterPro" id="IPR029072">
    <property type="entry name" value="YebC-like"/>
</dbReference>
<keyword evidence="10" id="KW-1185">Reference proteome</keyword>
<comment type="caution">
    <text evidence="9">The sequence shown here is derived from an EMBL/GenBank/DDBJ whole genome shotgun (WGS) entry which is preliminary data.</text>
</comment>
<sequence length="252" mass="27898">MSGHSKWSTIKRKKGALDAKRSKIFTKLIKEITVAVKEGGGADPDGNPRLRLAIQASKAANMPKDNIERAVKKGEGSDAGDYTEVSYEGYGPNGVAVFVECLTDNINRTVQNLRTIFNKSGGSLGVSGSVEYLFDRKGVFVAKRNPEQPIEEDELLLELADGGAEEVEFEEEYITIYSAMEDFGALQKKVEDLNLDLESAELQRLPQTTVEVEDPEAVRKLLKLIDALEDDDDVQQVYHNLELSEEVMAELE</sequence>
<dbReference type="Pfam" id="PF20772">
    <property type="entry name" value="TACO1_YebC_N"/>
    <property type="match status" value="1"/>
</dbReference>
<reference evidence="10" key="1">
    <citation type="journal article" date="2019" name="Int. J. Syst. Evol. Microbiol.">
        <title>The Global Catalogue of Microorganisms (GCM) 10K type strain sequencing project: providing services to taxonomists for standard genome sequencing and annotation.</title>
        <authorList>
            <consortium name="The Broad Institute Genomics Platform"/>
            <consortium name="The Broad Institute Genome Sequencing Center for Infectious Disease"/>
            <person name="Wu L."/>
            <person name="Ma J."/>
        </authorList>
    </citation>
    <scope>NUCLEOTIDE SEQUENCE [LARGE SCALE GENOMIC DNA]</scope>
    <source>
        <strain evidence="10">JCM 31319</strain>
    </source>
</reference>
<organism evidence="9 10">
    <name type="scientific">Pontibacter rugosus</name>
    <dbReference type="NCBI Taxonomy" id="1745966"/>
    <lineage>
        <taxon>Bacteria</taxon>
        <taxon>Pseudomonadati</taxon>
        <taxon>Bacteroidota</taxon>
        <taxon>Cytophagia</taxon>
        <taxon>Cytophagales</taxon>
        <taxon>Hymenobacteraceae</taxon>
        <taxon>Pontibacter</taxon>
    </lineage>
</organism>
<dbReference type="Gene3D" id="1.10.10.200">
    <property type="match status" value="1"/>
</dbReference>
<dbReference type="PANTHER" id="PTHR12532:SF6">
    <property type="entry name" value="TRANSCRIPTIONAL REGULATORY PROTEIN YEBC-RELATED"/>
    <property type="match status" value="1"/>
</dbReference>
<dbReference type="NCBIfam" id="TIGR01033">
    <property type="entry name" value="YebC/PmpR family DNA-binding transcriptional regulator"/>
    <property type="match status" value="1"/>
</dbReference>
<evidence type="ECO:0000259" key="8">
    <source>
        <dbReference type="Pfam" id="PF20772"/>
    </source>
</evidence>
<evidence type="ECO:0000313" key="10">
    <source>
        <dbReference type="Proteomes" id="UP001597094"/>
    </source>
</evidence>
<evidence type="ECO:0000259" key="7">
    <source>
        <dbReference type="Pfam" id="PF01709"/>
    </source>
</evidence>
<dbReference type="HAMAP" id="MF_00693">
    <property type="entry name" value="Transcrip_reg_TACO1"/>
    <property type="match status" value="1"/>
</dbReference>
<dbReference type="SUPFAM" id="SSF75625">
    <property type="entry name" value="YebC-like"/>
    <property type="match status" value="1"/>
</dbReference>
<evidence type="ECO:0000256" key="4">
    <source>
        <dbReference type="ARBA" id="ARBA00023125"/>
    </source>
</evidence>
<accession>A0ABW3SUA1</accession>
<dbReference type="InterPro" id="IPR048300">
    <property type="entry name" value="TACO1_YebC-like_2nd/3rd_dom"/>
</dbReference>
<dbReference type="RefSeq" id="WP_377531169.1">
    <property type="nucleotide sequence ID" value="NZ_JBHTLD010000219.1"/>
</dbReference>
<keyword evidence="4 6" id="KW-0238">DNA-binding</keyword>
<comment type="subcellular location">
    <subcellularLocation>
        <location evidence="6">Cytoplasm</location>
    </subcellularLocation>
</comment>
<dbReference type="Pfam" id="PF01709">
    <property type="entry name" value="Transcrip_reg"/>
    <property type="match status" value="1"/>
</dbReference>
<keyword evidence="2 6" id="KW-0963">Cytoplasm</keyword>
<evidence type="ECO:0000313" key="9">
    <source>
        <dbReference type="EMBL" id="MFD1188138.1"/>
    </source>
</evidence>
<gene>
    <name evidence="9" type="ORF">ACFQ2O_18140</name>
</gene>
<dbReference type="EMBL" id="JBHTLD010000219">
    <property type="protein sequence ID" value="MFD1188138.1"/>
    <property type="molecule type" value="Genomic_DNA"/>
</dbReference>
<dbReference type="Proteomes" id="UP001597094">
    <property type="component" value="Unassembled WGS sequence"/>
</dbReference>
<dbReference type="InterPro" id="IPR049083">
    <property type="entry name" value="TACO1_YebC_N"/>
</dbReference>
<name>A0ABW3SUA1_9BACT</name>
<dbReference type="GO" id="GO:0003677">
    <property type="term" value="F:DNA binding"/>
    <property type="evidence" value="ECO:0007669"/>
    <property type="project" value="UniProtKB-KW"/>
</dbReference>
<dbReference type="NCBIfam" id="NF009044">
    <property type="entry name" value="PRK12378.1"/>
    <property type="match status" value="1"/>
</dbReference>
<dbReference type="InterPro" id="IPR002876">
    <property type="entry name" value="Transcrip_reg_TACO1-like"/>
</dbReference>
<evidence type="ECO:0000256" key="6">
    <source>
        <dbReference type="HAMAP-Rule" id="MF_00693"/>
    </source>
</evidence>
<keyword evidence="5 6" id="KW-0804">Transcription</keyword>
<dbReference type="InterPro" id="IPR026564">
    <property type="entry name" value="Transcrip_reg_TACO1-like_dom3"/>
</dbReference>
<evidence type="ECO:0000256" key="1">
    <source>
        <dbReference type="ARBA" id="ARBA00008724"/>
    </source>
</evidence>
<comment type="similarity">
    <text evidence="1 6">Belongs to the TACO1 family.</text>
</comment>